<name>A0ABS4SQY3_9PROT</name>
<proteinExistence type="predicted"/>
<dbReference type="Proteomes" id="UP000781958">
    <property type="component" value="Unassembled WGS sequence"/>
</dbReference>
<gene>
    <name evidence="1" type="ORF">J2851_004156</name>
</gene>
<dbReference type="EMBL" id="JAGINP010000015">
    <property type="protein sequence ID" value="MBP2294367.1"/>
    <property type="molecule type" value="Genomic_DNA"/>
</dbReference>
<accession>A0ABS4SQY3</accession>
<protein>
    <submittedName>
        <fullName evidence="1">SAM-dependent methyltransferase</fullName>
    </submittedName>
</protein>
<dbReference type="CDD" id="cd02440">
    <property type="entry name" value="AdoMet_MTases"/>
    <property type="match status" value="1"/>
</dbReference>
<evidence type="ECO:0000313" key="2">
    <source>
        <dbReference type="Proteomes" id="UP000781958"/>
    </source>
</evidence>
<dbReference type="Pfam" id="PF13489">
    <property type="entry name" value="Methyltransf_23"/>
    <property type="match status" value="1"/>
</dbReference>
<dbReference type="SUPFAM" id="SSF53335">
    <property type="entry name" value="S-adenosyl-L-methionine-dependent methyltransferases"/>
    <property type="match status" value="1"/>
</dbReference>
<reference evidence="1 2" key="1">
    <citation type="submission" date="2021-03" db="EMBL/GenBank/DDBJ databases">
        <title>Genomic Encyclopedia of Type Strains, Phase III (KMG-III): the genomes of soil and plant-associated and newly described type strains.</title>
        <authorList>
            <person name="Whitman W."/>
        </authorList>
    </citation>
    <scope>NUCLEOTIDE SEQUENCE [LARGE SCALE GENOMIC DNA]</scope>
    <source>
        <strain evidence="1 2">IMMIB AFH-6</strain>
    </source>
</reference>
<comment type="caution">
    <text evidence="1">The sequence shown here is derived from an EMBL/GenBank/DDBJ whole genome shotgun (WGS) entry which is preliminary data.</text>
</comment>
<dbReference type="GO" id="GO:0032259">
    <property type="term" value="P:methylation"/>
    <property type="evidence" value="ECO:0007669"/>
    <property type="project" value="UniProtKB-KW"/>
</dbReference>
<keyword evidence="2" id="KW-1185">Reference proteome</keyword>
<keyword evidence="1" id="KW-0808">Transferase</keyword>
<keyword evidence="1" id="KW-0489">Methyltransferase</keyword>
<evidence type="ECO:0000313" key="1">
    <source>
        <dbReference type="EMBL" id="MBP2294367.1"/>
    </source>
</evidence>
<dbReference type="RefSeq" id="WP_209768536.1">
    <property type="nucleotide sequence ID" value="NZ_JAGINP010000015.1"/>
</dbReference>
<organism evidence="1 2">
    <name type="scientific">Azospirillum rugosum</name>
    <dbReference type="NCBI Taxonomy" id="416170"/>
    <lineage>
        <taxon>Bacteria</taxon>
        <taxon>Pseudomonadati</taxon>
        <taxon>Pseudomonadota</taxon>
        <taxon>Alphaproteobacteria</taxon>
        <taxon>Rhodospirillales</taxon>
        <taxon>Azospirillaceae</taxon>
        <taxon>Azospirillum</taxon>
    </lineage>
</organism>
<dbReference type="InterPro" id="IPR029063">
    <property type="entry name" value="SAM-dependent_MTases_sf"/>
</dbReference>
<dbReference type="GO" id="GO:0008168">
    <property type="term" value="F:methyltransferase activity"/>
    <property type="evidence" value="ECO:0007669"/>
    <property type="project" value="UniProtKB-KW"/>
</dbReference>
<sequence length="566" mass="61541">MIAWTDPQTDAGSASEPTRRHVCPVCGTDGAHDVVLTVTEAHRTHILLRCGACTAHVYEDRTPPSYADEPSDDYTAYYAEQGADVWGMTQTLSRLRAHGPASLLDVGCGFGFTVDMAARCLGWRAVGVDPCGLAQDGARLLQAPIVNRYLDRDSDIGEPFDIVHSSEVIEHIDAPYGFLDVMRCHLAPGGVVVLKTPNAAVLAPSLAGGMMQAILAPGSHLILYTARSIEHALRKAGFAHVLVEANGSNLTAFASDAPITLLPDDGEHARCYSRYLEDHTRVSPKGEPVWNGAAARLFRHRVFSGDLMGALEVYDELARVYEDRFGLDLLRPHRIPRGACDPAIRPGRARRAPYNIANVLYTRAMLTRHLPAQDPLATLTLLRTAEALAVEIGGALQAGGLFDGDLENTAFLARCDAVDVLWRIDQDAAVDALAALGRVTGSRYDAHMVVPHALRLAKSAELFVRLVHGGDYRLAVRLADLFDDLDLAERTLPQDGSLLHLVFCLAVLDLNVFGRHGRALERLRRLQRLAERLEAVPEHGEVARHMASVAAEHITRIPGARIPGES</sequence>
<dbReference type="PANTHER" id="PTHR43861">
    <property type="entry name" value="TRANS-ACONITATE 2-METHYLTRANSFERASE-RELATED"/>
    <property type="match status" value="1"/>
</dbReference>
<dbReference type="Gene3D" id="3.40.50.150">
    <property type="entry name" value="Vaccinia Virus protein VP39"/>
    <property type="match status" value="1"/>
</dbReference>
<dbReference type="PANTHER" id="PTHR43861:SF6">
    <property type="entry name" value="METHYLTRANSFERASE TYPE 11"/>
    <property type="match status" value="1"/>
</dbReference>